<evidence type="ECO:0000256" key="2">
    <source>
        <dbReference type="ARBA" id="ARBA00022598"/>
    </source>
</evidence>
<keyword evidence="8" id="KW-1185">Reference proteome</keyword>
<evidence type="ECO:0000313" key="7">
    <source>
        <dbReference type="EMBL" id="ODS01621.1"/>
    </source>
</evidence>
<reference evidence="7 8" key="1">
    <citation type="journal article" date="2016" name="Environ. Microbiol.">
        <title>New Methyloceanibacter diversity from North Sea sediments includes methanotroph containing solely the soluble methane monooxygenase.</title>
        <authorList>
            <person name="Vekeman B."/>
            <person name="Kerckhof F.M."/>
            <person name="Cremers G."/>
            <person name="de Vos P."/>
            <person name="Vandamme P."/>
            <person name="Boon N."/>
            <person name="Op den Camp H.J."/>
            <person name="Heylen K."/>
        </authorList>
    </citation>
    <scope>NUCLEOTIDE SEQUENCE [LARGE SCALE GENOMIC DNA]</scope>
    <source>
        <strain evidence="7 8">R-67175</strain>
    </source>
</reference>
<dbReference type="SUPFAM" id="SSF55931">
    <property type="entry name" value="Glutamine synthetase/guanido kinase"/>
    <property type="match status" value="1"/>
</dbReference>
<evidence type="ECO:0000259" key="6">
    <source>
        <dbReference type="PROSITE" id="PS51987"/>
    </source>
</evidence>
<dbReference type="Gene3D" id="3.10.20.70">
    <property type="entry name" value="Glutamine synthetase, N-terminal domain"/>
    <property type="match status" value="1"/>
</dbReference>
<feature type="domain" description="GS catalytic" evidence="6">
    <location>
        <begin position="108"/>
        <end position="453"/>
    </location>
</feature>
<dbReference type="PROSITE" id="PS00181">
    <property type="entry name" value="GLNA_ATP"/>
    <property type="match status" value="1"/>
</dbReference>
<comment type="similarity">
    <text evidence="4 5">Belongs to the glutamine synthetase family.</text>
</comment>
<dbReference type="Proteomes" id="UP000094472">
    <property type="component" value="Unassembled WGS sequence"/>
</dbReference>
<sequence>MEQKVSDDVAALKQSLADKGVKYLMASFADMHGVSKAKMVPLSHINQMLHGSELYTGAALDGVPQDVSDEEVAAHPDPDSATVLPWQPDVAWLASDLWCEGKPFDACSRNILKRQLKAALDLGYAMKFGMEAEFFVFKDAENGGFEPLSPLPHLDKPAYDATRLLDNLPWVADLVDAMNGLGWGVYSFDHEDGIGQFEIDFNYADALTMADRYVFFRFMANSIARKHGAFATFMPKPLGDRAGSGAHFNISLADPTSGANLFAAASDSRGNKLSELGYHFLGGVLKHVEAICAVCSPMVNSYKRLIKQGSMSGFTWRPVFACYGNNNRTNSLRIPLAGGRVELRPADSACNPYLGAALTLAAGLEGIRERLDPGEPYRENMYRKSPEELEALGVKLLPRTLEEAVDAFEADPLTKAVFGSSMHKAWIDFKREEWSSYHNHVSDWEQARYLKFF</sequence>
<evidence type="ECO:0000256" key="5">
    <source>
        <dbReference type="RuleBase" id="RU000384"/>
    </source>
</evidence>
<name>A0A1E3W770_9HYPH</name>
<dbReference type="InterPro" id="IPR027303">
    <property type="entry name" value="Gln_synth_gly_rich_site"/>
</dbReference>
<dbReference type="OrthoDB" id="9807095at2"/>
<dbReference type="RefSeq" id="WP_069440493.1">
    <property type="nucleotide sequence ID" value="NZ_LPWF01000004.1"/>
</dbReference>
<evidence type="ECO:0000256" key="3">
    <source>
        <dbReference type="ARBA" id="ARBA00022842"/>
    </source>
</evidence>
<dbReference type="InterPro" id="IPR036651">
    <property type="entry name" value="Gln_synt_N_sf"/>
</dbReference>
<comment type="caution">
    <text evidence="7">The sequence shown here is derived from an EMBL/GenBank/DDBJ whole genome shotgun (WGS) entry which is preliminary data.</text>
</comment>
<protein>
    <submittedName>
        <fullName evidence="7">Glutamine synthetase</fullName>
    </submittedName>
</protein>
<dbReference type="InterPro" id="IPR017536">
    <property type="entry name" value="Glutamine_synthetase_typeIII"/>
</dbReference>
<dbReference type="PROSITE" id="PS51987">
    <property type="entry name" value="GS_CATALYTIC"/>
    <property type="match status" value="1"/>
</dbReference>
<accession>A0A1E3W770</accession>
<keyword evidence="2" id="KW-0436">Ligase</keyword>
<dbReference type="SMART" id="SM01230">
    <property type="entry name" value="Gln-synt_C"/>
    <property type="match status" value="1"/>
</dbReference>
<evidence type="ECO:0000256" key="4">
    <source>
        <dbReference type="PROSITE-ProRule" id="PRU01331"/>
    </source>
</evidence>
<keyword evidence="3" id="KW-0460">Magnesium</keyword>
<dbReference type="EMBL" id="LPWF01000004">
    <property type="protein sequence ID" value="ODS01621.1"/>
    <property type="molecule type" value="Genomic_DNA"/>
</dbReference>
<dbReference type="GO" id="GO:0006542">
    <property type="term" value="P:glutamine biosynthetic process"/>
    <property type="evidence" value="ECO:0007669"/>
    <property type="project" value="InterPro"/>
</dbReference>
<dbReference type="NCBIfam" id="TIGR03105">
    <property type="entry name" value="gln_synth_III"/>
    <property type="match status" value="1"/>
</dbReference>
<dbReference type="GO" id="GO:0004356">
    <property type="term" value="F:glutamine synthetase activity"/>
    <property type="evidence" value="ECO:0007669"/>
    <property type="project" value="InterPro"/>
</dbReference>
<dbReference type="PANTHER" id="PTHR43785:SF14">
    <property type="entry name" value="GLUTAMINE SYNTHETASE"/>
    <property type="match status" value="1"/>
</dbReference>
<dbReference type="InterPro" id="IPR008146">
    <property type="entry name" value="Gln_synth_cat_dom"/>
</dbReference>
<dbReference type="Pfam" id="PF00120">
    <property type="entry name" value="Gln-synt_C"/>
    <property type="match status" value="1"/>
</dbReference>
<dbReference type="InterPro" id="IPR014746">
    <property type="entry name" value="Gln_synth/guanido_kin_cat_dom"/>
</dbReference>
<gene>
    <name evidence="7" type="ORF">AUC69_04910</name>
</gene>
<comment type="cofactor">
    <cofactor evidence="1">
        <name>Mg(2+)</name>
        <dbReference type="ChEBI" id="CHEBI:18420"/>
    </cofactor>
</comment>
<dbReference type="SUPFAM" id="SSF54368">
    <property type="entry name" value="Glutamine synthetase, N-terminal domain"/>
    <property type="match status" value="1"/>
</dbReference>
<proteinExistence type="inferred from homology"/>
<dbReference type="Gene3D" id="3.30.590.10">
    <property type="entry name" value="Glutamine synthetase/guanido kinase, catalytic domain"/>
    <property type="match status" value="1"/>
</dbReference>
<evidence type="ECO:0000256" key="1">
    <source>
        <dbReference type="ARBA" id="ARBA00001946"/>
    </source>
</evidence>
<dbReference type="AlphaFoldDB" id="A0A1E3W770"/>
<dbReference type="PANTHER" id="PTHR43785">
    <property type="entry name" value="GAMMA-GLUTAMYLPUTRESCINE SYNTHETASE"/>
    <property type="match status" value="1"/>
</dbReference>
<evidence type="ECO:0000313" key="8">
    <source>
        <dbReference type="Proteomes" id="UP000094472"/>
    </source>
</evidence>
<dbReference type="STRING" id="1774969.AUC69_04910"/>
<organism evidence="7 8">
    <name type="scientific">Methyloceanibacter superfactus</name>
    <dbReference type="NCBI Taxonomy" id="1774969"/>
    <lineage>
        <taxon>Bacteria</taxon>
        <taxon>Pseudomonadati</taxon>
        <taxon>Pseudomonadota</taxon>
        <taxon>Alphaproteobacteria</taxon>
        <taxon>Hyphomicrobiales</taxon>
        <taxon>Hyphomicrobiaceae</taxon>
        <taxon>Methyloceanibacter</taxon>
    </lineage>
</organism>